<comment type="caution">
    <text evidence="1">The sequence shown here is derived from an EMBL/GenBank/DDBJ whole genome shotgun (WGS) entry which is preliminary data.</text>
</comment>
<keyword evidence="2" id="KW-1185">Reference proteome</keyword>
<evidence type="ECO:0000313" key="2">
    <source>
        <dbReference type="Proteomes" id="UP000790709"/>
    </source>
</evidence>
<organism evidence="1 2">
    <name type="scientific">Leucogyrophana mollusca</name>
    <dbReference type="NCBI Taxonomy" id="85980"/>
    <lineage>
        <taxon>Eukaryota</taxon>
        <taxon>Fungi</taxon>
        <taxon>Dikarya</taxon>
        <taxon>Basidiomycota</taxon>
        <taxon>Agaricomycotina</taxon>
        <taxon>Agaricomycetes</taxon>
        <taxon>Agaricomycetidae</taxon>
        <taxon>Boletales</taxon>
        <taxon>Boletales incertae sedis</taxon>
        <taxon>Leucogyrophana</taxon>
    </lineage>
</organism>
<gene>
    <name evidence="1" type="ORF">BV22DRAFT_1034837</name>
</gene>
<reference evidence="1" key="1">
    <citation type="journal article" date="2021" name="New Phytol.">
        <title>Evolutionary innovations through gain and loss of genes in the ectomycorrhizal Boletales.</title>
        <authorList>
            <person name="Wu G."/>
            <person name="Miyauchi S."/>
            <person name="Morin E."/>
            <person name="Kuo A."/>
            <person name="Drula E."/>
            <person name="Varga T."/>
            <person name="Kohler A."/>
            <person name="Feng B."/>
            <person name="Cao Y."/>
            <person name="Lipzen A."/>
            <person name="Daum C."/>
            <person name="Hundley H."/>
            <person name="Pangilinan J."/>
            <person name="Johnson J."/>
            <person name="Barry K."/>
            <person name="LaButti K."/>
            <person name="Ng V."/>
            <person name="Ahrendt S."/>
            <person name="Min B."/>
            <person name="Choi I.G."/>
            <person name="Park H."/>
            <person name="Plett J.M."/>
            <person name="Magnuson J."/>
            <person name="Spatafora J.W."/>
            <person name="Nagy L.G."/>
            <person name="Henrissat B."/>
            <person name="Grigoriev I.V."/>
            <person name="Yang Z.L."/>
            <person name="Xu J."/>
            <person name="Martin F.M."/>
        </authorList>
    </citation>
    <scope>NUCLEOTIDE SEQUENCE</scope>
    <source>
        <strain evidence="1">KUC20120723A-06</strain>
    </source>
</reference>
<accession>A0ACB8BIQ8</accession>
<sequence>MLHNWGAHITLPIAKRLLSVGADGNFTVSCYVGRWLLYLGAGMVQFLIRTIRTRMLPIGVTLGSFQGWMDHCDRSSKPQGEPLICFGVDE</sequence>
<dbReference type="Proteomes" id="UP000790709">
    <property type="component" value="Unassembled WGS sequence"/>
</dbReference>
<name>A0ACB8BIQ8_9AGAM</name>
<evidence type="ECO:0000313" key="1">
    <source>
        <dbReference type="EMBL" id="KAH7924692.1"/>
    </source>
</evidence>
<dbReference type="EMBL" id="MU266418">
    <property type="protein sequence ID" value="KAH7924692.1"/>
    <property type="molecule type" value="Genomic_DNA"/>
</dbReference>
<protein>
    <submittedName>
        <fullName evidence="1">Uncharacterized protein</fullName>
    </submittedName>
</protein>
<proteinExistence type="predicted"/>